<dbReference type="InterPro" id="IPR007817">
    <property type="entry name" value="Isocyanide_synthase_DIT1"/>
</dbReference>
<protein>
    <submittedName>
        <fullName evidence="2">Pyoverdine dityrosine biosynthesis</fullName>
    </submittedName>
</protein>
<dbReference type="Pfam" id="PF05141">
    <property type="entry name" value="DIT1_PvcA"/>
    <property type="match status" value="1"/>
</dbReference>
<sequence length="474" mass="53078">MPESSVLYFLSNCIIVNPIHQASTVVAFGLTKATMSATKIITPTVTSLSTEPFFGFKESRFLSTGASTNGPERKQKNVYSEAKVNDDGYTKGESETRPVDKTVTLIMDVIERFSLQQHGNEVFLGRQVFSPHVHRHVAEGRRIPMVLPAFPAKSINCVDKVFGPQPDLGEELALDRLNDLCSQIQRVYKPGATVLIATDGACYNDLTGVTNDDLWHYGVTLREMVAAKGYRCIEFVRIMNLLGLYSEPTITKELFISLLEPSRQELMRRYVNPDFDANACIKNDPDYKTTFDGYAKFLKKDLAYGPIRNSATSGKKYKAKVHETAKAMIARGVAFAELIREKLPHHVRLSIHPSTGMTKISMALIPQPDSFSMTPWHCTVAVDVHGNFKVGHVSVFRDAHELVYKDGRPYFFREKSPLYSWDAKVEFEHLYGGELVIHNAGGPGQTRDSLSNSDKRKLASLTLLQGRVRFEGFL</sequence>
<gene>
    <name evidence="2" type="ORF">CH63R_09516</name>
</gene>
<dbReference type="GeneID" id="28868597"/>
<feature type="region of interest" description="Disordered" evidence="1">
    <location>
        <begin position="65"/>
        <end position="95"/>
    </location>
</feature>
<dbReference type="VEuPathDB" id="FungiDB:CH63R_09516"/>
<dbReference type="PANTHER" id="PTHR37285:SF5">
    <property type="entry name" value="SPORE WALL MATURATION PROTEIN DIT1"/>
    <property type="match status" value="1"/>
</dbReference>
<dbReference type="AlphaFoldDB" id="A0A1B7Y7Q3"/>
<dbReference type="EMBL" id="LTAN01000006">
    <property type="protein sequence ID" value="OBR07995.1"/>
    <property type="molecule type" value="Genomic_DNA"/>
</dbReference>
<comment type="caution">
    <text evidence="2">The sequence shown here is derived from an EMBL/GenBank/DDBJ whole genome shotgun (WGS) entry which is preliminary data.</text>
</comment>
<accession>A0A1B7Y7Q3</accession>
<keyword evidence="3" id="KW-1185">Reference proteome</keyword>
<reference evidence="3" key="1">
    <citation type="journal article" date="2017" name="BMC Genomics">
        <title>Gapless genome assembly of Colletotrichum higginsianum reveals chromosome structure and association of transposable elements with secondary metabolite gene clusters.</title>
        <authorList>
            <person name="Dallery J.-F."/>
            <person name="Lapalu N."/>
            <person name="Zampounis A."/>
            <person name="Pigne S."/>
            <person name="Luyten I."/>
            <person name="Amselem J."/>
            <person name="Wittenberg A.H.J."/>
            <person name="Zhou S."/>
            <person name="de Queiroz M.V."/>
            <person name="Robin G.P."/>
            <person name="Auger A."/>
            <person name="Hainaut M."/>
            <person name="Henrissat B."/>
            <person name="Kim K.-T."/>
            <person name="Lee Y.-H."/>
            <person name="Lespinet O."/>
            <person name="Schwartz D.C."/>
            <person name="Thon M.R."/>
            <person name="O'Connell R.J."/>
        </authorList>
    </citation>
    <scope>NUCLEOTIDE SEQUENCE [LARGE SCALE GENOMIC DNA]</scope>
    <source>
        <strain evidence="3">IMI 349063</strain>
    </source>
</reference>
<name>A0A1B7Y7Q3_COLHI</name>
<evidence type="ECO:0000313" key="2">
    <source>
        <dbReference type="EMBL" id="OBR07995.1"/>
    </source>
</evidence>
<dbReference type="PANTHER" id="PTHR37285">
    <property type="entry name" value="SPORE WALL MATURATION PROTEIN DIT1"/>
    <property type="match status" value="1"/>
</dbReference>
<evidence type="ECO:0000313" key="3">
    <source>
        <dbReference type="Proteomes" id="UP000092177"/>
    </source>
</evidence>
<evidence type="ECO:0000256" key="1">
    <source>
        <dbReference type="SAM" id="MobiDB-lite"/>
    </source>
</evidence>
<dbReference type="Proteomes" id="UP000092177">
    <property type="component" value="Chromosome 6"/>
</dbReference>
<dbReference type="OrthoDB" id="429813at2759"/>
<proteinExistence type="predicted"/>
<dbReference type="KEGG" id="chig:CH63R_09516"/>
<dbReference type="RefSeq" id="XP_018156513.1">
    <property type="nucleotide sequence ID" value="XM_018304490.1"/>
</dbReference>
<feature type="compositionally biased region" description="Basic and acidic residues" evidence="1">
    <location>
        <begin position="83"/>
        <end position="95"/>
    </location>
</feature>
<organism evidence="2 3">
    <name type="scientific">Colletotrichum higginsianum (strain IMI 349063)</name>
    <name type="common">Crucifer anthracnose fungus</name>
    <dbReference type="NCBI Taxonomy" id="759273"/>
    <lineage>
        <taxon>Eukaryota</taxon>
        <taxon>Fungi</taxon>
        <taxon>Dikarya</taxon>
        <taxon>Ascomycota</taxon>
        <taxon>Pezizomycotina</taxon>
        <taxon>Sordariomycetes</taxon>
        <taxon>Hypocreomycetidae</taxon>
        <taxon>Glomerellales</taxon>
        <taxon>Glomerellaceae</taxon>
        <taxon>Colletotrichum</taxon>
        <taxon>Colletotrichum destructivum species complex</taxon>
    </lineage>
</organism>